<dbReference type="PANTHER" id="PTHR43130:SF3">
    <property type="entry name" value="HTH-TYPE TRANSCRIPTIONAL REGULATOR RV1931C"/>
    <property type="match status" value="1"/>
</dbReference>
<evidence type="ECO:0000259" key="3">
    <source>
        <dbReference type="PROSITE" id="PS01124"/>
    </source>
</evidence>
<organism evidence="4 5">
    <name type="scientific">Bowmanella denitrificans</name>
    <dbReference type="NCBI Taxonomy" id="366582"/>
    <lineage>
        <taxon>Bacteria</taxon>
        <taxon>Pseudomonadati</taxon>
        <taxon>Pseudomonadota</taxon>
        <taxon>Gammaproteobacteria</taxon>
        <taxon>Alteromonadales</taxon>
        <taxon>Alteromonadaceae</taxon>
        <taxon>Bowmanella</taxon>
    </lineage>
</organism>
<dbReference type="SUPFAM" id="SSF46689">
    <property type="entry name" value="Homeodomain-like"/>
    <property type="match status" value="2"/>
</dbReference>
<dbReference type="PANTHER" id="PTHR43130">
    <property type="entry name" value="ARAC-FAMILY TRANSCRIPTIONAL REGULATOR"/>
    <property type="match status" value="1"/>
</dbReference>
<feature type="domain" description="HTH araC/xylS-type" evidence="3">
    <location>
        <begin position="214"/>
        <end position="312"/>
    </location>
</feature>
<dbReference type="PROSITE" id="PS01124">
    <property type="entry name" value="HTH_ARAC_FAMILY_2"/>
    <property type="match status" value="1"/>
</dbReference>
<evidence type="ECO:0000256" key="1">
    <source>
        <dbReference type="ARBA" id="ARBA00023015"/>
    </source>
</evidence>
<keyword evidence="5" id="KW-1185">Reference proteome</keyword>
<dbReference type="SUPFAM" id="SSF52317">
    <property type="entry name" value="Class I glutamine amidotransferase-like"/>
    <property type="match status" value="1"/>
</dbReference>
<dbReference type="InterPro" id="IPR029062">
    <property type="entry name" value="Class_I_gatase-like"/>
</dbReference>
<dbReference type="SMART" id="SM00342">
    <property type="entry name" value="HTH_ARAC"/>
    <property type="match status" value="1"/>
</dbReference>
<proteinExistence type="predicted"/>
<gene>
    <name evidence="4" type="ORF">GCM10009092_21230</name>
</gene>
<reference evidence="4 5" key="1">
    <citation type="journal article" date="2019" name="Int. J. Syst. Evol. Microbiol.">
        <title>The Global Catalogue of Microorganisms (GCM) 10K type strain sequencing project: providing services to taxonomists for standard genome sequencing and annotation.</title>
        <authorList>
            <consortium name="The Broad Institute Genomics Platform"/>
            <consortium name="The Broad Institute Genome Sequencing Center for Infectious Disease"/>
            <person name="Wu L."/>
            <person name="Ma J."/>
        </authorList>
    </citation>
    <scope>NUCLEOTIDE SEQUENCE [LARGE SCALE GENOMIC DNA]</scope>
    <source>
        <strain evidence="4 5">JCM 13378</strain>
    </source>
</reference>
<dbReference type="InterPro" id="IPR002818">
    <property type="entry name" value="DJ-1/PfpI"/>
</dbReference>
<dbReference type="RefSeq" id="WP_343844779.1">
    <property type="nucleotide sequence ID" value="NZ_BAAAEI010000010.1"/>
</dbReference>
<dbReference type="Proteomes" id="UP001501757">
    <property type="component" value="Unassembled WGS sequence"/>
</dbReference>
<dbReference type="Gene3D" id="3.40.50.880">
    <property type="match status" value="1"/>
</dbReference>
<dbReference type="InterPro" id="IPR018060">
    <property type="entry name" value="HTH_AraC"/>
</dbReference>
<dbReference type="Gene3D" id="1.10.10.60">
    <property type="entry name" value="Homeodomain-like"/>
    <property type="match status" value="1"/>
</dbReference>
<protein>
    <submittedName>
        <fullName evidence="4">Helix-turn-helix domain-containing protein</fullName>
    </submittedName>
</protein>
<dbReference type="CDD" id="cd03137">
    <property type="entry name" value="GATase1_AraC_1"/>
    <property type="match status" value="1"/>
</dbReference>
<evidence type="ECO:0000256" key="2">
    <source>
        <dbReference type="ARBA" id="ARBA00023163"/>
    </source>
</evidence>
<evidence type="ECO:0000313" key="4">
    <source>
        <dbReference type="EMBL" id="GAA0356749.1"/>
    </source>
</evidence>
<comment type="caution">
    <text evidence="4">The sequence shown here is derived from an EMBL/GenBank/DDBJ whole genome shotgun (WGS) entry which is preliminary data.</text>
</comment>
<dbReference type="EMBL" id="BAAAEI010000010">
    <property type="protein sequence ID" value="GAA0356749.1"/>
    <property type="molecule type" value="Genomic_DNA"/>
</dbReference>
<name>A0ABN0X722_9ALTE</name>
<dbReference type="Pfam" id="PF01965">
    <property type="entry name" value="DJ-1_PfpI"/>
    <property type="match status" value="1"/>
</dbReference>
<dbReference type="InterPro" id="IPR009057">
    <property type="entry name" value="Homeodomain-like_sf"/>
</dbReference>
<keyword evidence="1" id="KW-0805">Transcription regulation</keyword>
<sequence>MPLPQVGVVVYPDFNPFHFAVPQMVFSLQLPQGPLFSLHTLAVTSEHQLGRGGVSVKPTGDVRQMDNMDILVVSGWHDIHQAPEPVLVDALQRAHARGACVVGLCYGVYALAYAGLLDGKPASTHWLAEQDFARRFPRVKLDLNALYVESDNLITSAGTAAGLDCCLHIVRRYHGASMANKVARVMVVAPHREGGQAQFIEQPVAATTQDAKINQLLDHLRQHLAKQHRIEKLADTAAMSRRTFTRHFKRATGLTLVDWLISERVRLSRELLETSSLSIEQIAQRCGFHTAVSFRQHFRNKHHVSPSQWRKVFIGTNTNQSANADQ</sequence>
<dbReference type="Pfam" id="PF12833">
    <property type="entry name" value="HTH_18"/>
    <property type="match status" value="1"/>
</dbReference>
<dbReference type="InterPro" id="IPR052158">
    <property type="entry name" value="INH-QAR"/>
</dbReference>
<accession>A0ABN0X722</accession>
<evidence type="ECO:0000313" key="5">
    <source>
        <dbReference type="Proteomes" id="UP001501757"/>
    </source>
</evidence>
<keyword evidence="2" id="KW-0804">Transcription</keyword>